<gene>
    <name evidence="3" type="ORF">GGQ57_002817</name>
</gene>
<evidence type="ECO:0000313" key="3">
    <source>
        <dbReference type="EMBL" id="MBB4622908.1"/>
    </source>
</evidence>
<organism evidence="3 4">
    <name type="scientific">Parabacteroides faecis</name>
    <dbReference type="NCBI Taxonomy" id="1217282"/>
    <lineage>
        <taxon>Bacteria</taxon>
        <taxon>Pseudomonadati</taxon>
        <taxon>Bacteroidota</taxon>
        <taxon>Bacteroidia</taxon>
        <taxon>Bacteroidales</taxon>
        <taxon>Tannerellaceae</taxon>
        <taxon>Parabacteroides</taxon>
    </lineage>
</organism>
<keyword evidence="4" id="KW-1185">Reference proteome</keyword>
<feature type="transmembrane region" description="Helical" evidence="2">
    <location>
        <begin position="185"/>
        <end position="211"/>
    </location>
</feature>
<keyword evidence="2" id="KW-1133">Transmembrane helix</keyword>
<evidence type="ECO:0000256" key="2">
    <source>
        <dbReference type="SAM" id="Phobius"/>
    </source>
</evidence>
<dbReference type="RefSeq" id="WP_183671231.1">
    <property type="nucleotide sequence ID" value="NZ_BMPB01000005.1"/>
</dbReference>
<evidence type="ECO:0000256" key="1">
    <source>
        <dbReference type="SAM" id="MobiDB-lite"/>
    </source>
</evidence>
<dbReference type="PANTHER" id="PTHR34219:SF3">
    <property type="entry name" value="BLL7967 PROTEIN"/>
    <property type="match status" value="1"/>
</dbReference>
<dbReference type="InterPro" id="IPR005625">
    <property type="entry name" value="PepSY-ass_TM"/>
</dbReference>
<accession>A0ABR6KN14</accession>
<keyword evidence="2" id="KW-0812">Transmembrane</keyword>
<feature type="compositionally biased region" description="Basic and acidic residues" evidence="1">
    <location>
        <begin position="243"/>
        <end position="258"/>
    </location>
</feature>
<dbReference type="PANTHER" id="PTHR34219">
    <property type="entry name" value="IRON-REGULATED INNER MEMBRANE PROTEIN-RELATED"/>
    <property type="match status" value="1"/>
</dbReference>
<proteinExistence type="predicted"/>
<comment type="caution">
    <text evidence="3">The sequence shown here is derived from an EMBL/GenBank/DDBJ whole genome shotgun (WGS) entry which is preliminary data.</text>
</comment>
<evidence type="ECO:0000313" key="4">
    <source>
        <dbReference type="Proteomes" id="UP000533637"/>
    </source>
</evidence>
<keyword evidence="2" id="KW-0472">Membrane</keyword>
<sequence>MRKLFAKIHLWLSIPFGIIIAIVCLTGAILVFETEILEICYPSRYFVKEVKGEPLPPAALLNAARQQLPDSVKINGLRVMQDPKRTYQVVLPGKKAAAFIDPYTAEITGIDDGQGFFMQMMRLHRWLLDSYKRDGSFALGKAVVGYSTLVLAFILISGLVIWYPRNKKALKNRLKIKTKAGWYRFFYDLHVSGGFYATLLLLVLTLTGLTWSFGWYRDAFYTVFGVETAQMQGHTQAPASSDLKGKSGERGTRERGSKEKITNYTQWATVLADLQNRYPQYNSITIQDGSATVSAAQYGNTRGSDRYTFDPANGEITNVQLYKDLPNSGKIRGWIYSVHVGSWGGLTTRILSCLVSFLGAVFAITGYYFWIKKKIRKKK</sequence>
<feature type="transmembrane region" description="Helical" evidence="2">
    <location>
        <begin position="349"/>
        <end position="370"/>
    </location>
</feature>
<dbReference type="Pfam" id="PF03929">
    <property type="entry name" value="PepSY_TM"/>
    <property type="match status" value="1"/>
</dbReference>
<dbReference type="Proteomes" id="UP000533637">
    <property type="component" value="Unassembled WGS sequence"/>
</dbReference>
<feature type="transmembrane region" description="Helical" evidence="2">
    <location>
        <begin position="12"/>
        <end position="32"/>
    </location>
</feature>
<feature type="transmembrane region" description="Helical" evidence="2">
    <location>
        <begin position="143"/>
        <end position="164"/>
    </location>
</feature>
<protein>
    <submittedName>
        <fullName evidence="3">Iron-regulated membrane protein</fullName>
    </submittedName>
</protein>
<name>A0ABR6KN14_9BACT</name>
<dbReference type="EMBL" id="JACHOC010000005">
    <property type="protein sequence ID" value="MBB4622908.1"/>
    <property type="molecule type" value="Genomic_DNA"/>
</dbReference>
<feature type="region of interest" description="Disordered" evidence="1">
    <location>
        <begin position="235"/>
        <end position="258"/>
    </location>
</feature>
<reference evidence="3 4" key="1">
    <citation type="submission" date="2020-08" db="EMBL/GenBank/DDBJ databases">
        <title>Genomic Encyclopedia of Type Strains, Phase IV (KMG-IV): sequencing the most valuable type-strain genomes for metagenomic binning, comparative biology and taxonomic classification.</title>
        <authorList>
            <person name="Goeker M."/>
        </authorList>
    </citation>
    <scope>NUCLEOTIDE SEQUENCE [LARGE SCALE GENOMIC DNA]</scope>
    <source>
        <strain evidence="3 4">DSM 102983</strain>
    </source>
</reference>